<dbReference type="GO" id="GO:0016020">
    <property type="term" value="C:membrane"/>
    <property type="evidence" value="ECO:0007669"/>
    <property type="project" value="UniProtKB-SubCell"/>
</dbReference>
<feature type="non-terminal residue" evidence="7">
    <location>
        <position position="105"/>
    </location>
</feature>
<dbReference type="RefSeq" id="WP_226973491.1">
    <property type="nucleotide sequence ID" value="NZ_JAJBNC010000187.1"/>
</dbReference>
<dbReference type="Gene3D" id="3.40.190.10">
    <property type="entry name" value="Periplasmic binding protein-like II"/>
    <property type="match status" value="1"/>
</dbReference>
<feature type="non-terminal residue" evidence="7">
    <location>
        <position position="1"/>
    </location>
</feature>
<comment type="subcellular location">
    <subcellularLocation>
        <location evidence="1">Membrane</location>
        <topology evidence="1">Lipid-anchor</topology>
    </subcellularLocation>
</comment>
<evidence type="ECO:0000256" key="1">
    <source>
        <dbReference type="ARBA" id="ARBA00004635"/>
    </source>
</evidence>
<keyword evidence="3" id="KW-0732">Signal</keyword>
<keyword evidence="5" id="KW-0564">Palmitate</keyword>
<evidence type="ECO:0000256" key="2">
    <source>
        <dbReference type="ARBA" id="ARBA00008973"/>
    </source>
</evidence>
<evidence type="ECO:0000256" key="5">
    <source>
        <dbReference type="ARBA" id="ARBA00023139"/>
    </source>
</evidence>
<dbReference type="InterPro" id="IPR004872">
    <property type="entry name" value="Lipoprotein_NlpA"/>
</dbReference>
<evidence type="ECO:0000256" key="6">
    <source>
        <dbReference type="ARBA" id="ARBA00023288"/>
    </source>
</evidence>
<organism evidence="7 8">
    <name type="scientific">Mediterraneibacter gnavus</name>
    <name type="common">Ruminococcus gnavus</name>
    <dbReference type="NCBI Taxonomy" id="33038"/>
    <lineage>
        <taxon>Bacteria</taxon>
        <taxon>Bacillati</taxon>
        <taxon>Bacillota</taxon>
        <taxon>Clostridia</taxon>
        <taxon>Lachnospirales</taxon>
        <taxon>Lachnospiraceae</taxon>
        <taxon>Mediterraneibacter</taxon>
    </lineage>
</organism>
<comment type="caution">
    <text evidence="7">The sequence shown here is derived from an EMBL/GenBank/DDBJ whole genome shotgun (WGS) entry which is preliminary data.</text>
</comment>
<evidence type="ECO:0000313" key="8">
    <source>
        <dbReference type="Proteomes" id="UP001297422"/>
    </source>
</evidence>
<dbReference type="PANTHER" id="PTHR30429">
    <property type="entry name" value="D-METHIONINE-BINDING LIPOPROTEIN METQ"/>
    <property type="match status" value="1"/>
</dbReference>
<dbReference type="Proteomes" id="UP001297422">
    <property type="component" value="Unassembled WGS sequence"/>
</dbReference>
<evidence type="ECO:0000256" key="4">
    <source>
        <dbReference type="ARBA" id="ARBA00023136"/>
    </source>
</evidence>
<accession>A0AAJ1ESP0</accession>
<evidence type="ECO:0000256" key="3">
    <source>
        <dbReference type="ARBA" id="ARBA00022729"/>
    </source>
</evidence>
<dbReference type="EMBL" id="JAJBNC010000187">
    <property type="protein sequence ID" value="MCB5495922.1"/>
    <property type="molecule type" value="Genomic_DNA"/>
</dbReference>
<dbReference type="SUPFAM" id="SSF53850">
    <property type="entry name" value="Periplasmic binding protein-like II"/>
    <property type="match status" value="1"/>
</dbReference>
<keyword evidence="4" id="KW-0472">Membrane</keyword>
<dbReference type="PANTHER" id="PTHR30429:SF0">
    <property type="entry name" value="METHIONINE-BINDING LIPOPROTEIN METQ"/>
    <property type="match status" value="1"/>
</dbReference>
<name>A0AAJ1ESP0_MEDGN</name>
<gene>
    <name evidence="7" type="ORF">LIQ10_19755</name>
</gene>
<evidence type="ECO:0000313" key="7">
    <source>
        <dbReference type="EMBL" id="MCB5495922.1"/>
    </source>
</evidence>
<keyword evidence="6" id="KW-0449">Lipoprotein</keyword>
<proteinExistence type="inferred from homology"/>
<dbReference type="Pfam" id="PF03180">
    <property type="entry name" value="Lipoprotein_9"/>
    <property type="match status" value="1"/>
</dbReference>
<protein>
    <submittedName>
        <fullName evidence="7">MetQ/NlpA family ABC transporter substrate-binding protein</fullName>
    </submittedName>
</protein>
<comment type="similarity">
    <text evidence="2">Belongs to the NlpA lipoprotein family.</text>
</comment>
<reference evidence="7" key="1">
    <citation type="submission" date="2021-10" db="EMBL/GenBank/DDBJ databases">
        <title>Collection of gut derived symbiotic bacterial strains cultured from healthy donors.</title>
        <authorList>
            <person name="Lin H."/>
            <person name="Littmann E."/>
            <person name="Claire K."/>
            <person name="Pamer E."/>
        </authorList>
    </citation>
    <scope>NUCLEOTIDE SEQUENCE</scope>
    <source>
        <strain evidence="7">MSK.23.4</strain>
    </source>
</reference>
<dbReference type="AlphaFoldDB" id="A0AAJ1ESP0"/>
<sequence length="105" mass="11495">LLQNDKALNEGEIDVNVERHTAYMKNFNESQDGDLVALTAIPTVPAGIFSNTHKSLEEIKKGAKIAVPNDASNTSRAYVLLQKAKYITLDPDVDISSVPKDDIIK</sequence>